<dbReference type="AlphaFoldDB" id="A0A173MB00"/>
<feature type="coiled-coil region" evidence="1">
    <location>
        <begin position="109"/>
        <end position="136"/>
    </location>
</feature>
<proteinExistence type="predicted"/>
<dbReference type="EMBL" id="FTOR01000011">
    <property type="protein sequence ID" value="SIT32237.1"/>
    <property type="molecule type" value="Genomic_DNA"/>
</dbReference>
<evidence type="ECO:0000313" key="3">
    <source>
        <dbReference type="Proteomes" id="UP000186917"/>
    </source>
</evidence>
<keyword evidence="1" id="KW-0175">Coiled coil</keyword>
<reference evidence="3" key="1">
    <citation type="submission" date="2017-01" db="EMBL/GenBank/DDBJ databases">
        <authorList>
            <person name="Varghese N."/>
            <person name="Submissions S."/>
        </authorList>
    </citation>
    <scope>NUCLEOTIDE SEQUENCE [LARGE SCALE GENOMIC DNA]</scope>
    <source>
        <strain evidence="3">DSM 21054</strain>
    </source>
</reference>
<dbReference type="Proteomes" id="UP000186917">
    <property type="component" value="Unassembled WGS sequence"/>
</dbReference>
<sequence length="297" mass="33701">MNEHLERVLKNSTNFDLWLAVSEYRVNDALAILSGESFIEKARRSWSRFWGGAMPHADFNSVREVAFKLLSNVPDTDLVVPKMILVGVDSVFTEWIRFCCSIHYSGHFQQQLEVLLKQTIQRLEELAEEVAQQSNGYPHNSINGGVWFNGATVRNWSDALGYLFELRNKPHNRATVLQCKCKITCSIMSHYPHLVGPDMIEAATALISIGDNKTAEKYYLAVIADFEQLLECRNDESNENIQEEELISFKALLDAYNGIDRIQAGHDYDDKRKVLEQLISNAGILSSGNSTDNIQLR</sequence>
<evidence type="ECO:0000313" key="2">
    <source>
        <dbReference type="EMBL" id="SIT32237.1"/>
    </source>
</evidence>
<dbReference type="OrthoDB" id="679827at2"/>
<protein>
    <submittedName>
        <fullName evidence="2">Uncharacterized protein</fullName>
    </submittedName>
</protein>
<keyword evidence="3" id="KW-1185">Reference proteome</keyword>
<evidence type="ECO:0000256" key="1">
    <source>
        <dbReference type="SAM" id="Coils"/>
    </source>
</evidence>
<organism evidence="2 3">
    <name type="scientific">Filimonas lacunae</name>
    <dbReference type="NCBI Taxonomy" id="477680"/>
    <lineage>
        <taxon>Bacteria</taxon>
        <taxon>Pseudomonadati</taxon>
        <taxon>Bacteroidota</taxon>
        <taxon>Chitinophagia</taxon>
        <taxon>Chitinophagales</taxon>
        <taxon>Chitinophagaceae</taxon>
        <taxon>Filimonas</taxon>
    </lineage>
</organism>
<accession>A0A173MB00</accession>
<name>A0A173MB00_9BACT</name>
<gene>
    <name evidence="2" type="ORF">SAMN05421788_11163</name>
</gene>
<dbReference type="RefSeq" id="WP_076381924.1">
    <property type="nucleotide sequence ID" value="NZ_AP017422.1"/>
</dbReference>
<dbReference type="KEGG" id="fln:FLA_0733"/>